<dbReference type="PROSITE" id="PS00109">
    <property type="entry name" value="PROTEIN_KINASE_TYR"/>
    <property type="match status" value="1"/>
</dbReference>
<dbReference type="OrthoDB" id="3260094at2759"/>
<feature type="region of interest" description="Disordered" evidence="1">
    <location>
        <begin position="389"/>
        <end position="437"/>
    </location>
</feature>
<reference evidence="3 4" key="1">
    <citation type="journal article" date="2020" name="ISME J.">
        <title>Uncovering the hidden diversity of litter-decomposition mechanisms in mushroom-forming fungi.</title>
        <authorList>
            <person name="Floudas D."/>
            <person name="Bentzer J."/>
            <person name="Ahren D."/>
            <person name="Johansson T."/>
            <person name="Persson P."/>
            <person name="Tunlid A."/>
        </authorList>
    </citation>
    <scope>NUCLEOTIDE SEQUENCE [LARGE SCALE GENOMIC DNA]</scope>
    <source>
        <strain evidence="3 4">CBS 175.51</strain>
    </source>
</reference>
<dbReference type="Gene3D" id="1.10.510.10">
    <property type="entry name" value="Transferase(Phosphotransferase) domain 1"/>
    <property type="match status" value="1"/>
</dbReference>
<dbReference type="Pfam" id="PF17667">
    <property type="entry name" value="Pkinase_fungal"/>
    <property type="match status" value="1"/>
</dbReference>
<keyword evidence="4" id="KW-1185">Reference proteome</keyword>
<evidence type="ECO:0000313" key="3">
    <source>
        <dbReference type="EMBL" id="KAF5334494.1"/>
    </source>
</evidence>
<dbReference type="InterPro" id="IPR040976">
    <property type="entry name" value="Pkinase_fungal"/>
</dbReference>
<proteinExistence type="predicted"/>
<evidence type="ECO:0000313" key="4">
    <source>
        <dbReference type="Proteomes" id="UP000541558"/>
    </source>
</evidence>
<protein>
    <recommendedName>
        <fullName evidence="2">Fungal-type protein kinase domain-containing protein</fullName>
    </recommendedName>
</protein>
<accession>A0A8H5C4A2</accession>
<feature type="domain" description="Fungal-type protein kinase" evidence="2">
    <location>
        <begin position="240"/>
        <end position="580"/>
    </location>
</feature>
<dbReference type="InterPro" id="IPR008266">
    <property type="entry name" value="Tyr_kinase_AS"/>
</dbReference>
<dbReference type="AlphaFoldDB" id="A0A8H5C4A2"/>
<organism evidence="3 4">
    <name type="scientific">Ephemerocybe angulata</name>
    <dbReference type="NCBI Taxonomy" id="980116"/>
    <lineage>
        <taxon>Eukaryota</taxon>
        <taxon>Fungi</taxon>
        <taxon>Dikarya</taxon>
        <taxon>Basidiomycota</taxon>
        <taxon>Agaricomycotina</taxon>
        <taxon>Agaricomycetes</taxon>
        <taxon>Agaricomycetidae</taxon>
        <taxon>Agaricales</taxon>
        <taxon>Agaricineae</taxon>
        <taxon>Psathyrellaceae</taxon>
        <taxon>Ephemerocybe</taxon>
    </lineage>
</organism>
<gene>
    <name evidence="3" type="ORF">D9611_013804</name>
</gene>
<dbReference type="SUPFAM" id="SSF56112">
    <property type="entry name" value="Protein kinase-like (PK-like)"/>
    <property type="match status" value="1"/>
</dbReference>
<dbReference type="InterPro" id="IPR011009">
    <property type="entry name" value="Kinase-like_dom_sf"/>
</dbReference>
<dbReference type="GO" id="GO:0004672">
    <property type="term" value="F:protein kinase activity"/>
    <property type="evidence" value="ECO:0007669"/>
    <property type="project" value="InterPro"/>
</dbReference>
<sequence length="742" mass="84629">MGSGSLPTGKKRRNSHSTTHSEKGFWELELKEASQRWHLDNAFNHLLELPIDTWFKSCAGVSDLWANERVSTVLARLTDKGFFLDGKWDALVLSSSDYEDVACQIVERLAIDMQGVVDRLDQVLGATSVDRSNRTSSVEATVCGALRSKPNGHDTVASHLTAIDDPDPGPKRGLTWKKRGKEGVRVTGFSADIAALAEFNNSEIERSENERQLLANVVHLMHDDPRRIFAFGIIFEETWEPKDLIRALLFLSCASREQFGFDPTVVQGMEANERYFRYAVDDKWYRTTGRPLEDSGAFYLIGRGVRIWTVRQCDENGEFRSDEHNVLKDAWHWVENPTERQIQGNILQSLTDKSKISLEDAQVKLSKYFLTIIADQTLTSTLRRPSEAQKNFLTERPVNPIPGTSRARRSSQFSGSDTPTARTGAPPLQKGLGRQSRTNQRHVFKEKCITFDEVCDLRAGLEVCKGYVAALSLFREAGYVHRDISGGNCLVYENHGRLLPKISDLEHCKRYDSVSTHDAVTVTYQFTAIEVGMKKIRFPRIEDEYDTLEAFEAYEEALAANPLHHHFHFYHDLESVFWVASHHIAKNIPEDPCRAPTVDSFKAWRATVQSYFDNTTESILRREHLLEERFLELQRELQQRWTTDFTSSFRILFSFSRDLVAQYKALQKQPQVSLTPNSLDRRWPEHLFTSEPYDTLICLLDKTLARLPPQVPVLQSWALLAELEQEAAAQEGRKSKKSKLTG</sequence>
<feature type="compositionally biased region" description="Polar residues" evidence="1">
    <location>
        <begin position="410"/>
        <end position="421"/>
    </location>
</feature>
<name>A0A8H5C4A2_9AGAR</name>
<comment type="caution">
    <text evidence="3">The sequence shown here is derived from an EMBL/GenBank/DDBJ whole genome shotgun (WGS) entry which is preliminary data.</text>
</comment>
<evidence type="ECO:0000256" key="1">
    <source>
        <dbReference type="SAM" id="MobiDB-lite"/>
    </source>
</evidence>
<dbReference type="Proteomes" id="UP000541558">
    <property type="component" value="Unassembled WGS sequence"/>
</dbReference>
<dbReference type="EMBL" id="JAACJK010000068">
    <property type="protein sequence ID" value="KAF5334494.1"/>
    <property type="molecule type" value="Genomic_DNA"/>
</dbReference>
<evidence type="ECO:0000259" key="2">
    <source>
        <dbReference type="Pfam" id="PF17667"/>
    </source>
</evidence>